<dbReference type="Proteomes" id="UP000322634">
    <property type="component" value="Unassembled WGS sequence"/>
</dbReference>
<proteinExistence type="predicted"/>
<dbReference type="OrthoDB" id="3212118at2"/>
<dbReference type="InterPro" id="IPR012349">
    <property type="entry name" value="Split_barrel_FMN-bd"/>
</dbReference>
<accession>A0A5D0TY31</accession>
<dbReference type="InterPro" id="IPR024747">
    <property type="entry name" value="Pyridox_Oxase-rel"/>
</dbReference>
<protein>
    <recommendedName>
        <fullName evidence="3">Pyridoxamine 5'-phosphate oxidase family protein</fullName>
    </recommendedName>
</protein>
<keyword evidence="2" id="KW-1185">Reference proteome</keyword>
<comment type="caution">
    <text evidence="1">The sequence shown here is derived from an EMBL/GenBank/DDBJ whole genome shotgun (WGS) entry which is preliminary data.</text>
</comment>
<dbReference type="Pfam" id="PF12900">
    <property type="entry name" value="Pyridox_ox_2"/>
    <property type="match status" value="1"/>
</dbReference>
<reference evidence="1 2" key="1">
    <citation type="submission" date="2019-08" db="EMBL/GenBank/DDBJ databases">
        <title>Actinomadura sp. nov. CYP1-5 isolated from mountain soil.</title>
        <authorList>
            <person name="Songsumanus A."/>
            <person name="Kuncharoen N."/>
            <person name="Kudo T."/>
            <person name="Yuki M."/>
            <person name="Igarashi Y."/>
            <person name="Tanasupawat S."/>
        </authorList>
    </citation>
    <scope>NUCLEOTIDE SEQUENCE [LARGE SCALE GENOMIC DNA]</scope>
    <source>
        <strain evidence="1 2">GKU157</strain>
    </source>
</reference>
<evidence type="ECO:0000313" key="1">
    <source>
        <dbReference type="EMBL" id="TYC10286.1"/>
    </source>
</evidence>
<organism evidence="1 2">
    <name type="scientific">Actinomadura syzygii</name>
    <dbReference type="NCBI Taxonomy" id="1427538"/>
    <lineage>
        <taxon>Bacteria</taxon>
        <taxon>Bacillati</taxon>
        <taxon>Actinomycetota</taxon>
        <taxon>Actinomycetes</taxon>
        <taxon>Streptosporangiales</taxon>
        <taxon>Thermomonosporaceae</taxon>
        <taxon>Actinomadura</taxon>
    </lineage>
</organism>
<evidence type="ECO:0000313" key="2">
    <source>
        <dbReference type="Proteomes" id="UP000322634"/>
    </source>
</evidence>
<dbReference type="EMBL" id="VSFF01000012">
    <property type="protein sequence ID" value="TYC10286.1"/>
    <property type="molecule type" value="Genomic_DNA"/>
</dbReference>
<sequence>MMRAEHGWALRRDGTAWRRVVRTWRAAPLATRLTRCCSSPTSPPSCVTMGYRRPGAPVRRHGHANRGHMSTDLETLDRATCLDLLRRVQVGRIAWAGDGGIVDVLPVNFVMDGETPVFMTAPGSKFDAVRAGRPLTFEADDLEPALRTAWSVLITGRPEIVTDPGELERLRTLPLTPWIHWPDASFVRLSPHSVSGRRIPLHPGGVTVEHVDPTDDSA</sequence>
<dbReference type="SUPFAM" id="SSF50475">
    <property type="entry name" value="FMN-binding split barrel"/>
    <property type="match status" value="1"/>
</dbReference>
<name>A0A5D0TY31_9ACTN</name>
<evidence type="ECO:0008006" key="3">
    <source>
        <dbReference type="Google" id="ProtNLM"/>
    </source>
</evidence>
<dbReference type="AlphaFoldDB" id="A0A5D0TY31"/>
<dbReference type="Gene3D" id="2.30.110.10">
    <property type="entry name" value="Electron Transport, Fmn-binding Protein, Chain A"/>
    <property type="match status" value="1"/>
</dbReference>
<gene>
    <name evidence="1" type="ORF">FXF65_30645</name>
</gene>